<accession>A0ABU5G4Y7</accession>
<dbReference type="RefSeq" id="WP_146002315.1">
    <property type="nucleotide sequence ID" value="NZ_CAMYCL010000010.1"/>
</dbReference>
<evidence type="ECO:0000259" key="4">
    <source>
        <dbReference type="Pfam" id="PF00849"/>
    </source>
</evidence>
<evidence type="ECO:0000256" key="1">
    <source>
        <dbReference type="ARBA" id="ARBA00000073"/>
    </source>
</evidence>
<dbReference type="PROSITE" id="PS01129">
    <property type="entry name" value="PSI_RLU"/>
    <property type="match status" value="1"/>
</dbReference>
<dbReference type="InterPro" id="IPR020103">
    <property type="entry name" value="PsdUridine_synth_cat_dom_sf"/>
</dbReference>
<proteinExistence type="predicted"/>
<name>A0ABU5G4Y7_9ACTO</name>
<dbReference type="InterPro" id="IPR006224">
    <property type="entry name" value="PsdUridine_synth_RluA-like_CS"/>
</dbReference>
<evidence type="ECO:0000256" key="3">
    <source>
        <dbReference type="ARBA" id="ARBA00033164"/>
    </source>
</evidence>
<feature type="domain" description="Pseudouridine synthase RsuA/RluA-like" evidence="4">
    <location>
        <begin position="108"/>
        <end position="321"/>
    </location>
</feature>
<comment type="catalytic activity">
    <reaction evidence="1">
        <text>a uridine in RNA = a pseudouridine in RNA</text>
        <dbReference type="Rhea" id="RHEA:48348"/>
        <dbReference type="Rhea" id="RHEA-COMP:12068"/>
        <dbReference type="Rhea" id="RHEA-COMP:12069"/>
        <dbReference type="ChEBI" id="CHEBI:65314"/>
        <dbReference type="ChEBI" id="CHEBI:65315"/>
    </reaction>
</comment>
<dbReference type="SUPFAM" id="SSF55120">
    <property type="entry name" value="Pseudouridine synthase"/>
    <property type="match status" value="1"/>
</dbReference>
<keyword evidence="6" id="KW-1185">Reference proteome</keyword>
<dbReference type="Pfam" id="PF00849">
    <property type="entry name" value="PseudoU_synth_2"/>
    <property type="match status" value="1"/>
</dbReference>
<sequence>MKNETRHPMRAGINAVPFTVSAWEEELFGLPEALIPETIRIGEALRQRFAPDLVEWAFRNNAIVDAFGVPYHPETRVKPGESIYIFRPVPDEPETSIRLTVLAEGEGWVAVDKPCGIATTPKGSFVARSLVVAARRQWQNDDIVAAHRLDRLTSGVILLVTDRDRRAAYQKLFESGQVRKTYEALAPMGAEGLVKVGDRIRSDIRIVKRSGSLAVDVEGGEANSVTDIELIRVISPEDKCQVDSVGSACAEKYRFLHTAEEYRCEGKNRCESYADDSCQHELHYVKNEGLCESASNEERWGVYKLTPHTGKMHQLRATMNHLGVPIIGDPLYPKVCENNAGELECDVPLQLIARQLEFIDPYSGTAHGITSRQALPILLPG</sequence>
<dbReference type="EMBL" id="JAWNGA010000002">
    <property type="protein sequence ID" value="MDY5132438.1"/>
    <property type="molecule type" value="Genomic_DNA"/>
</dbReference>
<dbReference type="InterPro" id="IPR050188">
    <property type="entry name" value="RluA_PseudoU_synthase"/>
</dbReference>
<comment type="caution">
    <text evidence="5">The sequence shown here is derived from an EMBL/GenBank/DDBJ whole genome shotgun (WGS) entry which is preliminary data.</text>
</comment>
<dbReference type="PANTHER" id="PTHR21600">
    <property type="entry name" value="MITOCHONDRIAL RNA PSEUDOURIDINE SYNTHASE"/>
    <property type="match status" value="1"/>
</dbReference>
<dbReference type="Gene3D" id="3.30.2350.10">
    <property type="entry name" value="Pseudouridine synthase"/>
    <property type="match status" value="1"/>
</dbReference>
<evidence type="ECO:0000313" key="5">
    <source>
        <dbReference type="EMBL" id="MDY5132438.1"/>
    </source>
</evidence>
<evidence type="ECO:0000313" key="6">
    <source>
        <dbReference type="Proteomes" id="UP001275049"/>
    </source>
</evidence>
<protein>
    <recommendedName>
        <fullName evidence="2">RNA pseudouridylate synthase</fullName>
    </recommendedName>
    <alternativeName>
        <fullName evidence="3">RNA-uridine isomerase</fullName>
    </alternativeName>
</protein>
<gene>
    <name evidence="5" type="ORF">R6G86_01590</name>
</gene>
<dbReference type="PANTHER" id="PTHR21600:SF84">
    <property type="entry name" value="PSEUDOURIDINE SYNTHASE RSUA_RLUA-LIKE DOMAIN-CONTAINING PROTEIN"/>
    <property type="match status" value="1"/>
</dbReference>
<reference evidence="5 6" key="1">
    <citation type="submission" date="2023-10" db="EMBL/GenBank/DDBJ databases">
        <title>Whole Genome based description of the genera Actinobaculum and Actinotignum reveals a complex phylogenetic relationship within the species included in the genus Actinotignum.</title>
        <authorList>
            <person name="Jensen C.S."/>
            <person name="Dargis R."/>
            <person name="Kemp M."/>
            <person name="Christensen J.J."/>
        </authorList>
    </citation>
    <scope>NUCLEOTIDE SEQUENCE [LARGE SCALE GENOMIC DNA]</scope>
    <source>
        <strain evidence="5 6">SLA_B974</strain>
    </source>
</reference>
<dbReference type="InterPro" id="IPR006145">
    <property type="entry name" value="PsdUridine_synth_RsuA/RluA"/>
</dbReference>
<organism evidence="5 6">
    <name type="scientific">Actinotignum urinale</name>
    <dbReference type="NCBI Taxonomy" id="190146"/>
    <lineage>
        <taxon>Bacteria</taxon>
        <taxon>Bacillati</taxon>
        <taxon>Actinomycetota</taxon>
        <taxon>Actinomycetes</taxon>
        <taxon>Actinomycetales</taxon>
        <taxon>Actinomycetaceae</taxon>
        <taxon>Actinotignum</taxon>
    </lineage>
</organism>
<evidence type="ECO:0000256" key="2">
    <source>
        <dbReference type="ARBA" id="ARBA00031870"/>
    </source>
</evidence>
<dbReference type="Proteomes" id="UP001275049">
    <property type="component" value="Unassembled WGS sequence"/>
</dbReference>